<dbReference type="Gene3D" id="3.40.630.30">
    <property type="match status" value="1"/>
</dbReference>
<dbReference type="SUPFAM" id="SSF55729">
    <property type="entry name" value="Acyl-CoA N-acyltransferases (Nat)"/>
    <property type="match status" value="1"/>
</dbReference>
<dbReference type="RefSeq" id="WP_101071448.1">
    <property type="nucleotide sequence ID" value="NZ_PISP01000001.1"/>
</dbReference>
<feature type="transmembrane region" description="Helical" evidence="1">
    <location>
        <begin position="48"/>
        <end position="69"/>
    </location>
</feature>
<evidence type="ECO:0000313" key="3">
    <source>
        <dbReference type="Proteomes" id="UP000233398"/>
    </source>
</evidence>
<name>A0A2N0VJ36_9BACT</name>
<dbReference type="InterPro" id="IPR016181">
    <property type="entry name" value="Acyl_CoA_acyltransferase"/>
</dbReference>
<keyword evidence="3" id="KW-1185">Reference proteome</keyword>
<keyword evidence="1" id="KW-0812">Transmembrane</keyword>
<reference evidence="2 3" key="1">
    <citation type="submission" date="2017-11" db="EMBL/GenBank/DDBJ databases">
        <title>Rhodohalobacter 15182 sp. nov., isolated from a salt lake.</title>
        <authorList>
            <person name="Han S."/>
        </authorList>
    </citation>
    <scope>NUCLEOTIDE SEQUENCE [LARGE SCALE GENOMIC DNA]</scope>
    <source>
        <strain evidence="2 3">15182</strain>
    </source>
</reference>
<comment type="caution">
    <text evidence="2">The sequence shown here is derived from an EMBL/GenBank/DDBJ whole genome shotgun (WGS) entry which is preliminary data.</text>
</comment>
<organism evidence="2 3">
    <name type="scientific">Rhodohalobacter barkolensis</name>
    <dbReference type="NCBI Taxonomy" id="2053187"/>
    <lineage>
        <taxon>Bacteria</taxon>
        <taxon>Pseudomonadati</taxon>
        <taxon>Balneolota</taxon>
        <taxon>Balneolia</taxon>
        <taxon>Balneolales</taxon>
        <taxon>Balneolaceae</taxon>
        <taxon>Rhodohalobacter</taxon>
    </lineage>
</organism>
<dbReference type="OrthoDB" id="677174at2"/>
<gene>
    <name evidence="2" type="ORF">CWD77_01435</name>
</gene>
<evidence type="ECO:0008006" key="4">
    <source>
        <dbReference type="Google" id="ProtNLM"/>
    </source>
</evidence>
<dbReference type="Proteomes" id="UP000233398">
    <property type="component" value="Unassembled WGS sequence"/>
</dbReference>
<feature type="transmembrane region" description="Helical" evidence="1">
    <location>
        <begin position="9"/>
        <end position="28"/>
    </location>
</feature>
<sequence length="205" mass="23799">MEQAVVYELIGYLASLLVAISLMMSAIVKLRIINLIGSLTFTIYGVLINAWPVAFMNAFIVFVNLYYLVKIYRDDQYFELLRTSDESTYLIRFLQFYKDHIKKYQPEFSFKKSYNYSVFVLSDMVPAGLILGNIDENGTLEMDLDFVIPSYRDFKIGRFMFEKNSQELKKDGIQKIVTPAGNSEHNEYLEKVGFKKTNSTFVKTL</sequence>
<accession>A0A2N0VJ36</accession>
<evidence type="ECO:0000313" key="2">
    <source>
        <dbReference type="EMBL" id="PKD44158.1"/>
    </source>
</evidence>
<keyword evidence="1" id="KW-1133">Transmembrane helix</keyword>
<proteinExistence type="predicted"/>
<evidence type="ECO:0000256" key="1">
    <source>
        <dbReference type="SAM" id="Phobius"/>
    </source>
</evidence>
<dbReference type="AlphaFoldDB" id="A0A2N0VJ36"/>
<protein>
    <recommendedName>
        <fullName evidence="4">N-acetyltransferase domain-containing protein</fullName>
    </recommendedName>
</protein>
<keyword evidence="1" id="KW-0472">Membrane</keyword>
<dbReference type="EMBL" id="PISP01000001">
    <property type="protein sequence ID" value="PKD44158.1"/>
    <property type="molecule type" value="Genomic_DNA"/>
</dbReference>